<name>A0A5C6E3T2_9BACT</name>
<dbReference type="GO" id="GO:0005524">
    <property type="term" value="F:ATP binding"/>
    <property type="evidence" value="ECO:0007669"/>
    <property type="project" value="UniProtKB-KW"/>
</dbReference>
<organism evidence="5 6">
    <name type="scientific">Novipirellula aureliae</name>
    <dbReference type="NCBI Taxonomy" id="2527966"/>
    <lineage>
        <taxon>Bacteria</taxon>
        <taxon>Pseudomonadati</taxon>
        <taxon>Planctomycetota</taxon>
        <taxon>Planctomycetia</taxon>
        <taxon>Pirellulales</taxon>
        <taxon>Pirellulaceae</taxon>
        <taxon>Novipirellula</taxon>
    </lineage>
</organism>
<dbReference type="InterPro" id="IPR017871">
    <property type="entry name" value="ABC_transporter-like_CS"/>
</dbReference>
<dbReference type="InterPro" id="IPR003593">
    <property type="entry name" value="AAA+_ATPase"/>
</dbReference>
<comment type="caution">
    <text evidence="5">The sequence shown here is derived from an EMBL/GenBank/DDBJ whole genome shotgun (WGS) entry which is preliminary data.</text>
</comment>
<proteinExistence type="predicted"/>
<dbReference type="Pfam" id="PF00005">
    <property type="entry name" value="ABC_tran"/>
    <property type="match status" value="1"/>
</dbReference>
<evidence type="ECO:0000313" key="5">
    <source>
        <dbReference type="EMBL" id="TWU43355.1"/>
    </source>
</evidence>
<dbReference type="PROSITE" id="PS00211">
    <property type="entry name" value="ABC_TRANSPORTER_1"/>
    <property type="match status" value="1"/>
</dbReference>
<keyword evidence="6" id="KW-1185">Reference proteome</keyword>
<keyword evidence="5" id="KW-0378">Hydrolase</keyword>
<dbReference type="InterPro" id="IPR027417">
    <property type="entry name" value="P-loop_NTPase"/>
</dbReference>
<feature type="domain" description="ABC transporter" evidence="4">
    <location>
        <begin position="7"/>
        <end position="243"/>
    </location>
</feature>
<dbReference type="InterPro" id="IPR003439">
    <property type="entry name" value="ABC_transporter-like_ATP-bd"/>
</dbReference>
<dbReference type="PANTHER" id="PTHR42788">
    <property type="entry name" value="TAURINE IMPORT ATP-BINDING PROTEIN-RELATED"/>
    <property type="match status" value="1"/>
</dbReference>
<dbReference type="Gene3D" id="3.40.50.300">
    <property type="entry name" value="P-loop containing nucleotide triphosphate hydrolases"/>
    <property type="match status" value="1"/>
</dbReference>
<dbReference type="PANTHER" id="PTHR42788:SF20">
    <property type="entry name" value="ABC TRANSPORTER ATP-BINDING PROTEIN"/>
    <property type="match status" value="1"/>
</dbReference>
<accession>A0A5C6E3T2</accession>
<evidence type="ECO:0000256" key="2">
    <source>
        <dbReference type="ARBA" id="ARBA00022741"/>
    </source>
</evidence>
<dbReference type="EMBL" id="SJPY01000003">
    <property type="protein sequence ID" value="TWU43355.1"/>
    <property type="molecule type" value="Genomic_DNA"/>
</dbReference>
<dbReference type="GO" id="GO:0016887">
    <property type="term" value="F:ATP hydrolysis activity"/>
    <property type="evidence" value="ECO:0007669"/>
    <property type="project" value="InterPro"/>
</dbReference>
<protein>
    <submittedName>
        <fullName evidence="5">Aliphatic sulfonates import ATP-binding protein SsuB</fullName>
        <ecNumber evidence="5">3.6.3.-</ecNumber>
    </submittedName>
</protein>
<reference evidence="5 6" key="1">
    <citation type="submission" date="2019-02" db="EMBL/GenBank/DDBJ databases">
        <title>Deep-cultivation of Planctomycetes and their phenomic and genomic characterization uncovers novel biology.</title>
        <authorList>
            <person name="Wiegand S."/>
            <person name="Jogler M."/>
            <person name="Boedeker C."/>
            <person name="Pinto D."/>
            <person name="Vollmers J."/>
            <person name="Rivas-Marin E."/>
            <person name="Kohn T."/>
            <person name="Peeters S.H."/>
            <person name="Heuer A."/>
            <person name="Rast P."/>
            <person name="Oberbeckmann S."/>
            <person name="Bunk B."/>
            <person name="Jeske O."/>
            <person name="Meyerdierks A."/>
            <person name="Storesund J.E."/>
            <person name="Kallscheuer N."/>
            <person name="Luecker S."/>
            <person name="Lage O.M."/>
            <person name="Pohl T."/>
            <person name="Merkel B.J."/>
            <person name="Hornburger P."/>
            <person name="Mueller R.-W."/>
            <person name="Bruemmer F."/>
            <person name="Labrenz M."/>
            <person name="Spormann A.M."/>
            <person name="Op Den Camp H."/>
            <person name="Overmann J."/>
            <person name="Amann R."/>
            <person name="Jetten M.S.M."/>
            <person name="Mascher T."/>
            <person name="Medema M.H."/>
            <person name="Devos D.P."/>
            <person name="Kaster A.-K."/>
            <person name="Ovreas L."/>
            <person name="Rohde M."/>
            <person name="Galperin M.Y."/>
            <person name="Jogler C."/>
        </authorList>
    </citation>
    <scope>NUCLEOTIDE SEQUENCE [LARGE SCALE GENOMIC DNA]</scope>
    <source>
        <strain evidence="5 6">Q31b</strain>
    </source>
</reference>
<dbReference type="PROSITE" id="PS50893">
    <property type="entry name" value="ABC_TRANSPORTER_2"/>
    <property type="match status" value="1"/>
</dbReference>
<keyword evidence="1" id="KW-0813">Transport</keyword>
<dbReference type="Proteomes" id="UP000315471">
    <property type="component" value="Unassembled WGS sequence"/>
</dbReference>
<evidence type="ECO:0000256" key="3">
    <source>
        <dbReference type="ARBA" id="ARBA00022840"/>
    </source>
</evidence>
<keyword evidence="3 5" id="KW-0067">ATP-binding</keyword>
<dbReference type="SUPFAM" id="SSF52540">
    <property type="entry name" value="P-loop containing nucleoside triphosphate hydrolases"/>
    <property type="match status" value="1"/>
</dbReference>
<evidence type="ECO:0000259" key="4">
    <source>
        <dbReference type="PROSITE" id="PS50893"/>
    </source>
</evidence>
<evidence type="ECO:0000313" key="6">
    <source>
        <dbReference type="Proteomes" id="UP000315471"/>
    </source>
</evidence>
<dbReference type="SMART" id="SM00382">
    <property type="entry name" value="AAA"/>
    <property type="match status" value="1"/>
</dbReference>
<dbReference type="EC" id="3.6.3.-" evidence="5"/>
<dbReference type="InterPro" id="IPR050166">
    <property type="entry name" value="ABC_transporter_ATP-bind"/>
</dbReference>
<dbReference type="AlphaFoldDB" id="A0A5C6E3T2"/>
<gene>
    <name evidence="5" type="primary">ssuB</name>
    <name evidence="5" type="ORF">Q31b_23940</name>
</gene>
<evidence type="ECO:0000256" key="1">
    <source>
        <dbReference type="ARBA" id="ARBA00022448"/>
    </source>
</evidence>
<sequence length="261" mass="28486">MNEAIAIRCDHVSVEFASGSRFAGRTNVVQAIDDVSVGFAKSKISALIGPSGCGKTTLLRLLAGLQSPTFGTIDLGGLSSRGGEVAFVFQQPSLLPWRTALENVSLPLKLLGRGNSKDRRDRATELLKSVELDDVAKRLPSQLSGGMKMRVSLARALVTEPSVLLLDEPFAALDDMLRSQLGELLLDLWRERSFTTVLVTHNIAEACLLAHQIHVINRGKIVNSIDNPLPWPRHESLRREARFGEFYGTLSDVLKNSDGCV</sequence>
<keyword evidence="2" id="KW-0547">Nucleotide-binding</keyword>